<dbReference type="EMBL" id="PYJM01000013">
    <property type="protein sequence ID" value="PUA41432.1"/>
    <property type="molecule type" value="Genomic_DNA"/>
</dbReference>
<reference evidence="1 2" key="1">
    <citation type="submission" date="2018-03" db="EMBL/GenBank/DDBJ databases">
        <title>Draft genome sequence of the plant growth promoting rhizobacterium Pseudomonas protegens strain BNJ-SS-45 isolated from wheat (Triticum aestivum) rhizosphere.</title>
        <authorList>
            <person name="Bajpai A."/>
            <person name="Shende K."/>
            <person name="Meena N."/>
            <person name="Upadhyayula S.R."/>
            <person name="Suravajhala P."/>
            <person name="Medicherla K.M."/>
            <person name="Johri B.N."/>
        </authorList>
    </citation>
    <scope>NUCLEOTIDE SEQUENCE [LARGE SCALE GENOMIC DNA]</scope>
    <source>
        <strain evidence="1 2">BNJ-SS-45</strain>
    </source>
</reference>
<organism evidence="1 2">
    <name type="scientific">Pseudomonas protegens</name>
    <dbReference type="NCBI Taxonomy" id="380021"/>
    <lineage>
        <taxon>Bacteria</taxon>
        <taxon>Pseudomonadati</taxon>
        <taxon>Pseudomonadota</taxon>
        <taxon>Gammaproteobacteria</taxon>
        <taxon>Pseudomonadales</taxon>
        <taxon>Pseudomonadaceae</taxon>
        <taxon>Pseudomonas</taxon>
    </lineage>
</organism>
<name>A0A2T6GBA2_9PSED</name>
<accession>A0A2T6GBA2</accession>
<dbReference type="Proteomes" id="UP000244178">
    <property type="component" value="Unassembled WGS sequence"/>
</dbReference>
<dbReference type="AlphaFoldDB" id="A0A2T6GBA2"/>
<gene>
    <name evidence="1" type="ORF">C5U62_31850</name>
</gene>
<evidence type="ECO:0000313" key="2">
    <source>
        <dbReference type="Proteomes" id="UP000244178"/>
    </source>
</evidence>
<sequence length="357" mass="39049">MSAAEILRAIEALEPGMQRAYLDSIRAAVDAAVIAEVERLITEDDEQGLVALLSLGALAAFAEAMRGAFLAGGRFEITAIILPEPLRREIGRKEFDPSTDHAQARVAQQVQQIRQISVDGLRDAVRAVMGSRRVVGGPWVPNPGGGAAQASTVPPLQPARSARQAALDLVGRVSPQTGQRTGGVLGLPGNMARYVVNTRQQLLSGDPSEMRKYFARTRRDRRFDGIVRRAIESGQPVSAADVEKIAGRYSERLLRTHVDMLAKTAAAESFNAGRDQAWEQLVAQGIDRDKVTKEWRDRADEKVRNSHRHMRGQTVILGQAFRTGSGALLRYPGDSSLGAGYDEIANCRCFIIYRLRK</sequence>
<evidence type="ECO:0000313" key="1">
    <source>
        <dbReference type="EMBL" id="PUA41432.1"/>
    </source>
</evidence>
<protein>
    <recommendedName>
        <fullName evidence="3">Phage head morphogenesis domain-containing protein</fullName>
    </recommendedName>
</protein>
<comment type="caution">
    <text evidence="1">The sequence shown here is derived from an EMBL/GenBank/DDBJ whole genome shotgun (WGS) entry which is preliminary data.</text>
</comment>
<proteinExistence type="predicted"/>
<dbReference type="RefSeq" id="WP_108546464.1">
    <property type="nucleotide sequence ID" value="NZ_PYJM01000013.1"/>
</dbReference>
<evidence type="ECO:0008006" key="3">
    <source>
        <dbReference type="Google" id="ProtNLM"/>
    </source>
</evidence>